<dbReference type="GO" id="GO:0016788">
    <property type="term" value="F:hydrolase activity, acting on ester bonds"/>
    <property type="evidence" value="ECO:0007669"/>
    <property type="project" value="InterPro"/>
</dbReference>
<dbReference type="Proteomes" id="UP000242715">
    <property type="component" value="Unassembled WGS sequence"/>
</dbReference>
<dbReference type="InterPro" id="IPR035669">
    <property type="entry name" value="SGNH_plant_lipase-like"/>
</dbReference>
<evidence type="ECO:0000256" key="2">
    <source>
        <dbReference type="ARBA" id="ARBA00022729"/>
    </source>
</evidence>
<organism evidence="5 6">
    <name type="scientific">Trifolium subterraneum</name>
    <name type="common">Subterranean clover</name>
    <dbReference type="NCBI Taxonomy" id="3900"/>
    <lineage>
        <taxon>Eukaryota</taxon>
        <taxon>Viridiplantae</taxon>
        <taxon>Streptophyta</taxon>
        <taxon>Embryophyta</taxon>
        <taxon>Tracheophyta</taxon>
        <taxon>Spermatophyta</taxon>
        <taxon>Magnoliopsida</taxon>
        <taxon>eudicotyledons</taxon>
        <taxon>Gunneridae</taxon>
        <taxon>Pentapetalae</taxon>
        <taxon>rosids</taxon>
        <taxon>fabids</taxon>
        <taxon>Fabales</taxon>
        <taxon>Fabaceae</taxon>
        <taxon>Papilionoideae</taxon>
        <taxon>50 kb inversion clade</taxon>
        <taxon>NPAAA clade</taxon>
        <taxon>Hologalegina</taxon>
        <taxon>IRL clade</taxon>
        <taxon>Trifolieae</taxon>
        <taxon>Trifolium</taxon>
    </lineage>
</organism>
<dbReference type="InterPro" id="IPR036514">
    <property type="entry name" value="SGNH_hydro_sf"/>
</dbReference>
<evidence type="ECO:0000313" key="6">
    <source>
        <dbReference type="Proteomes" id="UP000242715"/>
    </source>
</evidence>
<sequence>MPAYQQRWSTVTLLVITIIIASTTPLLTTAACSSYSSIFSFGDSVADTGNLYFSSHQPSHHCFFPPYGQTYFHHPSNRCSNGRLVIDFIAEWLGIPMLKPYLGIKNGEMEDLSVNEGVNFAVIGATALEGSFFEEKGILNVPTNYSLKVQLNWFKDLLPTLCNSSKSCHEVFGNSLFLVGEIGGNDFNYPLYLQKSIAEIKTYVPHVINAITSTINELIDLGATNLMVPGNFPLGCFAVYLTQYETTDKNQYDSAGCLMWLNEFTEFYNQKLQHELDRLRGIHPHANIIYADYYNAALPLYHHPKKFGFTGLKSCCGKGGPYNYNASEPCGNPGVIACDDPSKYISWDGIHLTEAAYRLIADGIIKGPFSVPQFSTLCSMNSPNCLLPPYGETHFHHPTGRCSDGRLIIDFIAEFFGLPYVKPYLGFKDREVEEHGVNFAVAGASALNRSFFEEKGFTVEVTANYSLMVQLDWFKELLPSLCNSSSSCKEVLGSSLFIVGEIGGNDYGFPLFDKNAIGDLITYVPPVISVITSAVKDLEILLKYVVEVEVLTITMIRHYVETQK</sequence>
<keyword evidence="4" id="KW-0325">Glycoprotein</keyword>
<evidence type="ECO:0000256" key="3">
    <source>
        <dbReference type="ARBA" id="ARBA00022801"/>
    </source>
</evidence>
<protein>
    <recommendedName>
        <fullName evidence="7">Sinapine esterase</fullName>
    </recommendedName>
</protein>
<dbReference type="PROSITE" id="PS51257">
    <property type="entry name" value="PROKAR_LIPOPROTEIN"/>
    <property type="match status" value="1"/>
</dbReference>
<proteinExistence type="inferred from homology"/>
<dbReference type="EMBL" id="DF974258">
    <property type="protein sequence ID" value="GAU46869.1"/>
    <property type="molecule type" value="Genomic_DNA"/>
</dbReference>
<dbReference type="PANTHER" id="PTHR22835">
    <property type="entry name" value="ZINC FINGER FYVE DOMAIN CONTAINING PROTEIN"/>
    <property type="match status" value="1"/>
</dbReference>
<accession>A0A2Z6PKL2</accession>
<dbReference type="InterPro" id="IPR001087">
    <property type="entry name" value="GDSL"/>
</dbReference>
<reference evidence="6" key="1">
    <citation type="journal article" date="2017" name="Front. Plant Sci.">
        <title>Climate Clever Clovers: New Paradigm to Reduce the Environmental Footprint of Ruminants by Breeding Low Methanogenic Forages Utilizing Haplotype Variation.</title>
        <authorList>
            <person name="Kaur P."/>
            <person name="Appels R."/>
            <person name="Bayer P.E."/>
            <person name="Keeble-Gagnere G."/>
            <person name="Wang J."/>
            <person name="Hirakawa H."/>
            <person name="Shirasawa K."/>
            <person name="Vercoe P."/>
            <person name="Stefanova K."/>
            <person name="Durmic Z."/>
            <person name="Nichols P."/>
            <person name="Revell C."/>
            <person name="Isobe S.N."/>
            <person name="Edwards D."/>
            <person name="Erskine W."/>
        </authorList>
    </citation>
    <scope>NUCLEOTIDE SEQUENCE [LARGE SCALE GENOMIC DNA]</scope>
    <source>
        <strain evidence="6">cv. Daliak</strain>
    </source>
</reference>
<dbReference type="Pfam" id="PF00657">
    <property type="entry name" value="Lipase_GDSL"/>
    <property type="match status" value="2"/>
</dbReference>
<keyword evidence="2" id="KW-0732">Signal</keyword>
<dbReference type="Gene3D" id="3.40.50.1110">
    <property type="entry name" value="SGNH hydrolase"/>
    <property type="match status" value="2"/>
</dbReference>
<keyword evidence="6" id="KW-1185">Reference proteome</keyword>
<dbReference type="SUPFAM" id="SSF52266">
    <property type="entry name" value="SGNH hydrolase"/>
    <property type="match status" value="1"/>
</dbReference>
<evidence type="ECO:0000256" key="1">
    <source>
        <dbReference type="ARBA" id="ARBA00008668"/>
    </source>
</evidence>
<gene>
    <name evidence="5" type="ORF">TSUD_385460</name>
</gene>
<dbReference type="CDD" id="cd01837">
    <property type="entry name" value="SGNH_plant_lipase_like"/>
    <property type="match status" value="1"/>
</dbReference>
<dbReference type="PANTHER" id="PTHR22835:SF670">
    <property type="entry name" value="GDSL-LIKE LIPASE_ACYLHYDROLASE"/>
    <property type="match status" value="1"/>
</dbReference>
<dbReference type="AlphaFoldDB" id="A0A2Z6PKL2"/>
<evidence type="ECO:0000313" key="5">
    <source>
        <dbReference type="EMBL" id="GAU46869.1"/>
    </source>
</evidence>
<dbReference type="OrthoDB" id="1600564at2759"/>
<name>A0A2Z6PKL2_TRISU</name>
<evidence type="ECO:0008006" key="7">
    <source>
        <dbReference type="Google" id="ProtNLM"/>
    </source>
</evidence>
<evidence type="ECO:0000256" key="4">
    <source>
        <dbReference type="ARBA" id="ARBA00023180"/>
    </source>
</evidence>
<comment type="similarity">
    <text evidence="1">Belongs to the 'GDSL' lipolytic enzyme family.</text>
</comment>
<keyword evidence="3" id="KW-0378">Hydrolase</keyword>